<accession>A0A699WR86</accession>
<dbReference type="AlphaFoldDB" id="A0A699WR86"/>
<dbReference type="EMBL" id="BKCJ011728627">
    <property type="protein sequence ID" value="GFD48730.1"/>
    <property type="molecule type" value="Genomic_DNA"/>
</dbReference>
<protein>
    <submittedName>
        <fullName evidence="2">Uncharacterized protein</fullName>
    </submittedName>
</protein>
<reference evidence="2" key="1">
    <citation type="journal article" date="2019" name="Sci. Rep.">
        <title>Draft genome of Tanacetum cinerariifolium, the natural source of mosquito coil.</title>
        <authorList>
            <person name="Yamashiro T."/>
            <person name="Shiraishi A."/>
            <person name="Satake H."/>
            <person name="Nakayama K."/>
        </authorList>
    </citation>
    <scope>NUCLEOTIDE SEQUENCE</scope>
</reference>
<organism evidence="2">
    <name type="scientific">Tanacetum cinerariifolium</name>
    <name type="common">Dalmatian daisy</name>
    <name type="synonym">Chrysanthemum cinerariifolium</name>
    <dbReference type="NCBI Taxonomy" id="118510"/>
    <lineage>
        <taxon>Eukaryota</taxon>
        <taxon>Viridiplantae</taxon>
        <taxon>Streptophyta</taxon>
        <taxon>Embryophyta</taxon>
        <taxon>Tracheophyta</taxon>
        <taxon>Spermatophyta</taxon>
        <taxon>Magnoliopsida</taxon>
        <taxon>eudicotyledons</taxon>
        <taxon>Gunneridae</taxon>
        <taxon>Pentapetalae</taxon>
        <taxon>asterids</taxon>
        <taxon>campanulids</taxon>
        <taxon>Asterales</taxon>
        <taxon>Asteraceae</taxon>
        <taxon>Asteroideae</taxon>
        <taxon>Anthemideae</taxon>
        <taxon>Anthemidinae</taxon>
        <taxon>Tanacetum</taxon>
    </lineage>
</organism>
<name>A0A699WR86_TANCI</name>
<gene>
    <name evidence="2" type="ORF">Tci_920699</name>
</gene>
<feature type="non-terminal residue" evidence="2">
    <location>
        <position position="1"/>
    </location>
</feature>
<evidence type="ECO:0000313" key="2">
    <source>
        <dbReference type="EMBL" id="GFD48730.1"/>
    </source>
</evidence>
<comment type="caution">
    <text evidence="2">The sequence shown here is derived from an EMBL/GenBank/DDBJ whole genome shotgun (WGS) entry which is preliminary data.</text>
</comment>
<sequence>EEMEAREVARNLETLNENEDEQEGENGVNENEGNGGNGIGENRGNENGGNSGN</sequence>
<feature type="compositionally biased region" description="Basic and acidic residues" evidence="1">
    <location>
        <begin position="1"/>
        <end position="10"/>
    </location>
</feature>
<proteinExistence type="predicted"/>
<feature type="region of interest" description="Disordered" evidence="1">
    <location>
        <begin position="1"/>
        <end position="53"/>
    </location>
</feature>
<feature type="compositionally biased region" description="Gly residues" evidence="1">
    <location>
        <begin position="33"/>
        <end position="53"/>
    </location>
</feature>
<evidence type="ECO:0000256" key="1">
    <source>
        <dbReference type="SAM" id="MobiDB-lite"/>
    </source>
</evidence>